<dbReference type="Pfam" id="PF00593">
    <property type="entry name" value="TonB_dep_Rec_b-barrel"/>
    <property type="match status" value="1"/>
</dbReference>
<accession>A0A4R3LEG0</accession>
<comment type="similarity">
    <text evidence="4">Belongs to the TonB-dependent receptor family.</text>
</comment>
<feature type="region of interest" description="Disordered" evidence="5">
    <location>
        <begin position="291"/>
        <end position="316"/>
    </location>
</feature>
<evidence type="ECO:0000256" key="6">
    <source>
        <dbReference type="SAM" id="SignalP"/>
    </source>
</evidence>
<evidence type="ECO:0000259" key="8">
    <source>
        <dbReference type="Pfam" id="PF07715"/>
    </source>
</evidence>
<dbReference type="SUPFAM" id="SSF56935">
    <property type="entry name" value="Porins"/>
    <property type="match status" value="1"/>
</dbReference>
<feature type="signal peptide" evidence="6">
    <location>
        <begin position="1"/>
        <end position="20"/>
    </location>
</feature>
<dbReference type="InterPro" id="IPR013784">
    <property type="entry name" value="Carb-bd-like_fold"/>
</dbReference>
<evidence type="ECO:0000313" key="10">
    <source>
        <dbReference type="Proteomes" id="UP000294599"/>
    </source>
</evidence>
<keyword evidence="6" id="KW-0732">Signal</keyword>
<feature type="domain" description="TonB-dependent receptor-like beta-barrel" evidence="7">
    <location>
        <begin position="492"/>
        <end position="933"/>
    </location>
</feature>
<keyword evidence="3" id="KW-0998">Cell outer membrane</keyword>
<protein>
    <submittedName>
        <fullName evidence="9">TonB-dependent receptor</fullName>
    </submittedName>
</protein>
<dbReference type="GO" id="GO:0030246">
    <property type="term" value="F:carbohydrate binding"/>
    <property type="evidence" value="ECO:0007669"/>
    <property type="project" value="InterPro"/>
</dbReference>
<gene>
    <name evidence="9" type="ORF">EDC25_10812</name>
</gene>
<feature type="domain" description="TonB-dependent receptor plug" evidence="8">
    <location>
        <begin position="166"/>
        <end position="263"/>
    </location>
</feature>
<keyword evidence="4" id="KW-0798">TonB box</keyword>
<comment type="caution">
    <text evidence="9">The sequence shown here is derived from an EMBL/GenBank/DDBJ whole genome shotgun (WGS) entry which is preliminary data.</text>
</comment>
<feature type="compositionally biased region" description="Basic and acidic residues" evidence="5">
    <location>
        <begin position="302"/>
        <end position="315"/>
    </location>
</feature>
<keyword evidence="9" id="KW-0675">Receptor</keyword>
<dbReference type="RefSeq" id="WP_164484086.1">
    <property type="nucleotide sequence ID" value="NZ_JBHLWF010000087.1"/>
</dbReference>
<evidence type="ECO:0000256" key="3">
    <source>
        <dbReference type="ARBA" id="ARBA00023237"/>
    </source>
</evidence>
<keyword evidence="10" id="KW-1185">Reference proteome</keyword>
<dbReference type="InterPro" id="IPR012910">
    <property type="entry name" value="Plug_dom"/>
</dbReference>
<name>A0A4R3LEG0_9GAMM</name>
<evidence type="ECO:0000256" key="1">
    <source>
        <dbReference type="ARBA" id="ARBA00004442"/>
    </source>
</evidence>
<dbReference type="Pfam" id="PF13620">
    <property type="entry name" value="CarboxypepD_reg"/>
    <property type="match status" value="1"/>
</dbReference>
<dbReference type="Gene3D" id="2.60.40.1120">
    <property type="entry name" value="Carboxypeptidase-like, regulatory domain"/>
    <property type="match status" value="1"/>
</dbReference>
<feature type="chain" id="PRO_5021017755" evidence="6">
    <location>
        <begin position="21"/>
        <end position="964"/>
    </location>
</feature>
<dbReference type="EMBL" id="SMAF01000008">
    <property type="protein sequence ID" value="TCS98433.1"/>
    <property type="molecule type" value="Genomic_DNA"/>
</dbReference>
<comment type="subcellular location">
    <subcellularLocation>
        <location evidence="1 4">Cell outer membrane</location>
    </subcellularLocation>
</comment>
<dbReference type="SUPFAM" id="SSF49452">
    <property type="entry name" value="Starch-binding domain-like"/>
    <property type="match status" value="1"/>
</dbReference>
<evidence type="ECO:0000313" key="9">
    <source>
        <dbReference type="EMBL" id="TCS98433.1"/>
    </source>
</evidence>
<dbReference type="InterPro" id="IPR036942">
    <property type="entry name" value="Beta-barrel_TonB_sf"/>
</dbReference>
<dbReference type="PANTHER" id="PTHR40980:SF5">
    <property type="entry name" value="TONB-DEPENDENT RECEPTOR"/>
    <property type="match status" value="1"/>
</dbReference>
<dbReference type="Proteomes" id="UP000294599">
    <property type="component" value="Unassembled WGS sequence"/>
</dbReference>
<evidence type="ECO:0000259" key="7">
    <source>
        <dbReference type="Pfam" id="PF00593"/>
    </source>
</evidence>
<dbReference type="Gene3D" id="2.40.170.20">
    <property type="entry name" value="TonB-dependent receptor, beta-barrel domain"/>
    <property type="match status" value="1"/>
</dbReference>
<proteinExistence type="inferred from homology"/>
<evidence type="ECO:0000256" key="4">
    <source>
        <dbReference type="RuleBase" id="RU003357"/>
    </source>
</evidence>
<dbReference type="AlphaFoldDB" id="A0A4R3LEG0"/>
<dbReference type="InterPro" id="IPR000531">
    <property type="entry name" value="Beta-barrel_TonB"/>
</dbReference>
<dbReference type="Gene3D" id="2.170.130.10">
    <property type="entry name" value="TonB-dependent receptor, plug domain"/>
    <property type="match status" value="1"/>
</dbReference>
<evidence type="ECO:0000256" key="5">
    <source>
        <dbReference type="SAM" id="MobiDB-lite"/>
    </source>
</evidence>
<evidence type="ECO:0000256" key="2">
    <source>
        <dbReference type="ARBA" id="ARBA00023136"/>
    </source>
</evidence>
<keyword evidence="2 4" id="KW-0472">Membrane</keyword>
<organism evidence="9 10">
    <name type="scientific">Pseudofulvimonas gallinarii</name>
    <dbReference type="NCBI Taxonomy" id="634155"/>
    <lineage>
        <taxon>Bacteria</taxon>
        <taxon>Pseudomonadati</taxon>
        <taxon>Pseudomonadota</taxon>
        <taxon>Gammaproteobacteria</taxon>
        <taxon>Lysobacterales</taxon>
        <taxon>Rhodanobacteraceae</taxon>
        <taxon>Pseudofulvimonas</taxon>
    </lineage>
</organism>
<dbReference type="PANTHER" id="PTHR40980">
    <property type="entry name" value="PLUG DOMAIN-CONTAINING PROTEIN"/>
    <property type="match status" value="1"/>
</dbReference>
<dbReference type="GO" id="GO:0009279">
    <property type="term" value="C:cell outer membrane"/>
    <property type="evidence" value="ECO:0007669"/>
    <property type="project" value="UniProtKB-SubCell"/>
</dbReference>
<reference evidence="9 10" key="1">
    <citation type="submission" date="2019-03" db="EMBL/GenBank/DDBJ databases">
        <title>Genomic Encyclopedia of Type Strains, Phase IV (KMG-IV): sequencing the most valuable type-strain genomes for metagenomic binning, comparative biology and taxonomic classification.</title>
        <authorList>
            <person name="Goeker M."/>
        </authorList>
    </citation>
    <scope>NUCLEOTIDE SEQUENCE [LARGE SCALE GENOMIC DNA]</scope>
    <source>
        <strain evidence="9 10">DSM 21944</strain>
    </source>
</reference>
<dbReference type="InterPro" id="IPR037066">
    <property type="entry name" value="Plug_dom_sf"/>
</dbReference>
<dbReference type="Pfam" id="PF07715">
    <property type="entry name" value="Plug"/>
    <property type="match status" value="1"/>
</dbReference>
<sequence>MIRPTLTVAVLAASIRIALAQDVAAWPATLAQAKAVTAMMQTAEASPVWLVGQVTAADGTPLSFTEVLVEGTDHFALTGEDGRYTIELLPGDYTLLVRADGLAEQRFADVPVAAGEVTTRDIVLADAAATLAGVVDEAEEQHLDTIEVEEQVVREGSSAAVALDRRYSAQVVDSISAEQISRAGDSDAAAALKRVTGLTLVDGKFIYVRGLGERYSAVTLNGAQVPSPDPTRRVVPIDLFPTDVLDSVEVQKTYSAHMPGEFGGGTVQLRTRSYPDSFRLRASTSLGYAEGTTGHDGLGYRGGDRDWSGRDDGSRDMPAALLGGRLSDLSPAERERAAEALAAQGYTPRDRNLGPNGTLALSIGDSFGDDIRFGYSAALRHAQSWDNREETLRKYPVIDGVVSPTPTEAFERERTERAIDSSALVTAGVDFGGNHRIDSAFMLLRQTTDDVRIDEGYDTEPSDRIQNHQLEWLENELLVKQFSGQHEFPSLSYFSANWAYTRSDASRIEPNTREYRNAWRADTSSWRLVRGSQGNRQRSARLDDSAEELAIGLSLPLQLTDDLALTIDAGAGRLERDRDSWIRRYLFRTGASPLIAGIDHIEDLLTPGFIGIDPALVVLEDAFQPTDVYAAAQELDSRYLSVDIAFADRYRLNLGVRREDNRQEVTTFQPFAPDTPPEVALIDHGDTLPAGTFTWSYSDNAQVRLGYSETLSRPDFRELTRSPYTDPVTDATMQGNPNLQPAYLKNYDLRWEYYFSEGEALSVAGFLKEFENPIEIVRVPGTGDLREPRNAREATNYGIELDYVRSLGALRRWSAFESGWLGGIPWDDLYLAFNYTWIDSEIELGKDVLGNQTTDNRPLQGQSRYVTNVQLGWRKPDGRAEATLLYNVFGERIAGVGTRGLPDIYEQPLHQLDFVWRQRLGEHWRWSLRLRNLLGEPVEYTQGGLPYRVYDKGRDVTLSVEWSW</sequence>